<comment type="similarity">
    <text evidence="3 11">Belongs to the peptidase M18 family.</text>
</comment>
<comment type="cofactor">
    <cofactor evidence="2">
        <name>Zn(2+)</name>
        <dbReference type="ChEBI" id="CHEBI:29105"/>
    </cofactor>
</comment>
<evidence type="ECO:0000256" key="3">
    <source>
        <dbReference type="ARBA" id="ARBA00008290"/>
    </source>
</evidence>
<dbReference type="Proteomes" id="UP000051530">
    <property type="component" value="Unassembled WGS sequence"/>
</dbReference>
<reference evidence="12 13" key="1">
    <citation type="submission" date="2015-07" db="EMBL/GenBank/DDBJ databases">
        <title>The genome of Pseudoloma neurophilia, a relevant intracellular parasite of the zebrafish.</title>
        <authorList>
            <person name="Ndikumana S."/>
            <person name="Pelin A."/>
            <person name="Sanders J."/>
            <person name="Corradi N."/>
        </authorList>
    </citation>
    <scope>NUCLEOTIDE SEQUENCE [LARGE SCALE GENOMIC DNA]</scope>
    <source>
        <strain evidence="12 13">MK1</strain>
    </source>
</reference>
<keyword evidence="8 11" id="KW-0378">Hydrolase</keyword>
<evidence type="ECO:0000256" key="4">
    <source>
        <dbReference type="ARBA" id="ARBA00011965"/>
    </source>
</evidence>
<dbReference type="Gene3D" id="2.30.250.10">
    <property type="entry name" value="Aminopeptidase i, Domain 2"/>
    <property type="match status" value="1"/>
</dbReference>
<keyword evidence="13" id="KW-1185">Reference proteome</keyword>
<evidence type="ECO:0000256" key="2">
    <source>
        <dbReference type="ARBA" id="ARBA00001947"/>
    </source>
</evidence>
<sequence length="470" mass="53285">MTVERYLEFLNNVKTPYHLGWYLMTQKKLPVVRNLNELKKSGTFVYRPNDTLIFLIKIPENPDNIRMVVTHSDSPCLKLKGNGIKSILQYIKKETNGDPRVKMPTELSIPVRPYGGGLFNTFFDRLLVLTGFVVCKIDGKLVKIVVHDMGTAILPSLPPHLNHNNVYEQGKVKFEINRAIMVNAECESMSIERQGIEALSDIFMGQELDNGDMIRFKQEDIIGHDISLIDKQEPVQIGKFIHSGRQDNLLSTFAAVDAILFDDETIKKNSNDVNQEEKMIGCRNIQVMLATDFEEIGSEKLEGAYSHVIRDLWKFLNSKLCDRIVKKPIEGQDDKISDEKKNIEWNENLILSADVSHCYNQNFSGHYDPDHKLEFGQSVTIKRSNHYATDAIGEAFINDLCVKNDIPFSVYENKTGIRGGCTVGSILSCLIGERVIDIGTPVFAMHSAREMACVDDVSNLSKLFRVFFNQ</sequence>
<dbReference type="GO" id="GO:0006508">
    <property type="term" value="P:proteolysis"/>
    <property type="evidence" value="ECO:0007669"/>
    <property type="project" value="UniProtKB-KW"/>
</dbReference>
<dbReference type="GO" id="GO:0008270">
    <property type="term" value="F:zinc ion binding"/>
    <property type="evidence" value="ECO:0007669"/>
    <property type="project" value="InterPro"/>
</dbReference>
<keyword evidence="10 11" id="KW-0482">Metalloprotease</keyword>
<dbReference type="GO" id="GO:0008237">
    <property type="term" value="F:metallopeptidase activity"/>
    <property type="evidence" value="ECO:0007669"/>
    <property type="project" value="UniProtKB-KW"/>
</dbReference>
<keyword evidence="5 11" id="KW-0031">Aminopeptidase</keyword>
<evidence type="ECO:0000313" key="12">
    <source>
        <dbReference type="EMBL" id="KRH95161.1"/>
    </source>
</evidence>
<evidence type="ECO:0000256" key="6">
    <source>
        <dbReference type="ARBA" id="ARBA00022670"/>
    </source>
</evidence>
<gene>
    <name evidence="12" type="ORF">M153_2200013120</name>
</gene>
<dbReference type="GO" id="GO:0005737">
    <property type="term" value="C:cytoplasm"/>
    <property type="evidence" value="ECO:0007669"/>
    <property type="project" value="UniProtKB-ARBA"/>
</dbReference>
<dbReference type="SUPFAM" id="SSF101821">
    <property type="entry name" value="Aminopeptidase/glucanase lid domain"/>
    <property type="match status" value="1"/>
</dbReference>
<dbReference type="InterPro" id="IPR001948">
    <property type="entry name" value="Peptidase_M18"/>
</dbReference>
<proteinExistence type="inferred from homology"/>
<dbReference type="PANTHER" id="PTHR28570">
    <property type="entry name" value="ASPARTYL AMINOPEPTIDASE"/>
    <property type="match status" value="1"/>
</dbReference>
<evidence type="ECO:0000256" key="11">
    <source>
        <dbReference type="RuleBase" id="RU004386"/>
    </source>
</evidence>
<dbReference type="VEuPathDB" id="MicrosporidiaDB:M153_2200013120"/>
<organism evidence="12 13">
    <name type="scientific">Pseudoloma neurophilia</name>
    <dbReference type="NCBI Taxonomy" id="146866"/>
    <lineage>
        <taxon>Eukaryota</taxon>
        <taxon>Fungi</taxon>
        <taxon>Fungi incertae sedis</taxon>
        <taxon>Microsporidia</taxon>
        <taxon>Pseudoloma</taxon>
    </lineage>
</organism>
<keyword evidence="9 11" id="KW-0862">Zinc</keyword>
<dbReference type="PANTHER" id="PTHR28570:SF3">
    <property type="entry name" value="ASPARTYL AMINOPEPTIDASE"/>
    <property type="match status" value="1"/>
</dbReference>
<accession>A0A0R0M0W9</accession>
<dbReference type="GO" id="GO:0004177">
    <property type="term" value="F:aminopeptidase activity"/>
    <property type="evidence" value="ECO:0007669"/>
    <property type="project" value="UniProtKB-KW"/>
</dbReference>
<evidence type="ECO:0000313" key="13">
    <source>
        <dbReference type="Proteomes" id="UP000051530"/>
    </source>
</evidence>
<dbReference type="Pfam" id="PF02127">
    <property type="entry name" value="Peptidase_M18"/>
    <property type="match status" value="1"/>
</dbReference>
<keyword evidence="7 11" id="KW-0479">Metal-binding</keyword>
<keyword evidence="6 11" id="KW-0645">Protease</keyword>
<dbReference type="AlphaFoldDB" id="A0A0R0M0W9"/>
<evidence type="ECO:0000256" key="1">
    <source>
        <dbReference type="ARBA" id="ARBA00001335"/>
    </source>
</evidence>
<name>A0A0R0M0W9_9MICR</name>
<protein>
    <recommendedName>
        <fullName evidence="4">aspartyl aminopeptidase</fullName>
        <ecNumber evidence="4">3.4.11.21</ecNumber>
    </recommendedName>
</protein>
<dbReference type="PRINTS" id="PR00932">
    <property type="entry name" value="AMINO1PTASE"/>
</dbReference>
<dbReference type="EC" id="3.4.11.21" evidence="4"/>
<dbReference type="OrthoDB" id="9880441at2759"/>
<comment type="catalytic activity">
    <reaction evidence="1">
        <text>Release of an N-terminal aspartate or glutamate from a peptide, with a preference for aspartate.</text>
        <dbReference type="EC" id="3.4.11.21"/>
    </reaction>
</comment>
<evidence type="ECO:0000256" key="5">
    <source>
        <dbReference type="ARBA" id="ARBA00022438"/>
    </source>
</evidence>
<evidence type="ECO:0000256" key="10">
    <source>
        <dbReference type="ARBA" id="ARBA00023049"/>
    </source>
</evidence>
<dbReference type="SUPFAM" id="SSF53187">
    <property type="entry name" value="Zn-dependent exopeptidases"/>
    <property type="match status" value="1"/>
</dbReference>
<evidence type="ECO:0000256" key="9">
    <source>
        <dbReference type="ARBA" id="ARBA00022833"/>
    </source>
</evidence>
<dbReference type="InterPro" id="IPR023358">
    <property type="entry name" value="Peptidase_M18_dom2"/>
</dbReference>
<dbReference type="EMBL" id="LGUB01000004">
    <property type="protein sequence ID" value="KRH95161.1"/>
    <property type="molecule type" value="Genomic_DNA"/>
</dbReference>
<dbReference type="Gene3D" id="3.40.630.10">
    <property type="entry name" value="Zn peptidases"/>
    <property type="match status" value="1"/>
</dbReference>
<evidence type="ECO:0000256" key="8">
    <source>
        <dbReference type="ARBA" id="ARBA00022801"/>
    </source>
</evidence>
<comment type="caution">
    <text evidence="12">The sequence shown here is derived from an EMBL/GenBank/DDBJ whole genome shotgun (WGS) entry which is preliminary data.</text>
</comment>
<evidence type="ECO:0000256" key="7">
    <source>
        <dbReference type="ARBA" id="ARBA00022723"/>
    </source>
</evidence>